<reference evidence="2" key="1">
    <citation type="submission" date="2022-10" db="EMBL/GenBank/DDBJ databases">
        <authorList>
            <person name="Chen Y."/>
            <person name="Dougan E. K."/>
            <person name="Chan C."/>
            <person name="Rhodes N."/>
            <person name="Thang M."/>
        </authorList>
    </citation>
    <scope>NUCLEOTIDE SEQUENCE</scope>
</reference>
<evidence type="ECO:0000313" key="2">
    <source>
        <dbReference type="EMBL" id="CAI4020081.1"/>
    </source>
</evidence>
<evidence type="ECO:0000313" key="4">
    <source>
        <dbReference type="Proteomes" id="UP001152797"/>
    </source>
</evidence>
<dbReference type="AlphaFoldDB" id="A0A9P1GSN9"/>
<accession>A0A9P1GSN9</accession>
<gene>
    <name evidence="2" type="ORF">C1SCF055_LOCUS44528</name>
</gene>
<dbReference type="EMBL" id="CAMXCT030006789">
    <property type="protein sequence ID" value="CAL4807393.1"/>
    <property type="molecule type" value="Genomic_DNA"/>
</dbReference>
<feature type="region of interest" description="Disordered" evidence="1">
    <location>
        <begin position="191"/>
        <end position="214"/>
    </location>
</feature>
<dbReference type="EMBL" id="CAMXCT020006789">
    <property type="protein sequence ID" value="CAL1173456.1"/>
    <property type="molecule type" value="Genomic_DNA"/>
</dbReference>
<feature type="region of interest" description="Disordered" evidence="1">
    <location>
        <begin position="55"/>
        <end position="106"/>
    </location>
</feature>
<sequence>MTAGEQLAEQLVEAISPYEDVRGYLQQTVLPTMGIAIEDLLHHVHASGELQRVLRNTDERRSAPRRIEEMPEEQEVVKKTTSRKPSLNGGGSSSMSLGKEDGTGSMGMASASMSVALGRRPSNASDPVPPVIPESPEEVKFDPLIWLSERFKKNATQDQSQFRAKIKERVLLQIKALEAAEEAERARLAEAEAAARADDGEITSIAEAPEDGGS</sequence>
<dbReference type="EMBL" id="CAMXCT010006789">
    <property type="protein sequence ID" value="CAI4020081.1"/>
    <property type="molecule type" value="Genomic_DNA"/>
</dbReference>
<protein>
    <submittedName>
        <fullName evidence="2">Uncharacterized protein</fullName>
    </submittedName>
</protein>
<name>A0A9P1GSN9_9DINO</name>
<dbReference type="Proteomes" id="UP001152797">
    <property type="component" value="Unassembled WGS sequence"/>
</dbReference>
<proteinExistence type="predicted"/>
<organism evidence="2">
    <name type="scientific">Cladocopium goreaui</name>
    <dbReference type="NCBI Taxonomy" id="2562237"/>
    <lineage>
        <taxon>Eukaryota</taxon>
        <taxon>Sar</taxon>
        <taxon>Alveolata</taxon>
        <taxon>Dinophyceae</taxon>
        <taxon>Suessiales</taxon>
        <taxon>Symbiodiniaceae</taxon>
        <taxon>Cladocopium</taxon>
    </lineage>
</organism>
<dbReference type="OrthoDB" id="438209at2759"/>
<keyword evidence="4" id="KW-1185">Reference proteome</keyword>
<evidence type="ECO:0000256" key="1">
    <source>
        <dbReference type="SAM" id="MobiDB-lite"/>
    </source>
</evidence>
<reference evidence="3" key="2">
    <citation type="submission" date="2024-04" db="EMBL/GenBank/DDBJ databases">
        <authorList>
            <person name="Chen Y."/>
            <person name="Shah S."/>
            <person name="Dougan E. K."/>
            <person name="Thang M."/>
            <person name="Chan C."/>
        </authorList>
    </citation>
    <scope>NUCLEOTIDE SEQUENCE [LARGE SCALE GENOMIC DNA]</scope>
</reference>
<feature type="compositionally biased region" description="Basic and acidic residues" evidence="1">
    <location>
        <begin position="55"/>
        <end position="69"/>
    </location>
</feature>
<evidence type="ECO:0000313" key="3">
    <source>
        <dbReference type="EMBL" id="CAL1173456.1"/>
    </source>
</evidence>
<comment type="caution">
    <text evidence="2">The sequence shown here is derived from an EMBL/GenBank/DDBJ whole genome shotgun (WGS) entry which is preliminary data.</text>
</comment>